<evidence type="ECO:0000313" key="3">
    <source>
        <dbReference type="Proteomes" id="UP000297394"/>
    </source>
</evidence>
<reference evidence="2" key="1">
    <citation type="submission" date="2018-10" db="EMBL/GenBank/DDBJ databases">
        <authorList>
            <person name="Vincent A.T."/>
            <person name="Schiettekatte O."/>
            <person name="Bourhy P."/>
            <person name="Veyrier F.J."/>
            <person name="Picardeau M."/>
        </authorList>
    </citation>
    <scope>NUCLEOTIDE SEQUENCE</scope>
    <source>
        <strain evidence="2">201800281</strain>
    </source>
</reference>
<protein>
    <submittedName>
        <fullName evidence="1">Uncharacterized protein</fullName>
    </submittedName>
</protein>
<evidence type="ECO:0000313" key="2">
    <source>
        <dbReference type="EMBL" id="TGK89837.1"/>
    </source>
</evidence>
<dbReference type="RefSeq" id="WP_135748543.1">
    <property type="nucleotide sequence ID" value="NZ_RQFL01000026.1"/>
</dbReference>
<dbReference type="Proteomes" id="UP000297918">
    <property type="component" value="Unassembled WGS sequence"/>
</dbReference>
<comment type="caution">
    <text evidence="1">The sequence shown here is derived from an EMBL/GenBank/DDBJ whole genome shotgun (WGS) entry which is preliminary data.</text>
</comment>
<dbReference type="OrthoDB" id="345545at2"/>
<reference evidence="3 4" key="2">
    <citation type="journal article" date="2019" name="PLoS Negl. Trop. Dis.">
        <title>Revisiting the worldwide diversity of Leptospira species in the environment.</title>
        <authorList>
            <person name="Vincent A.T."/>
            <person name="Schiettekatte O."/>
            <person name="Bourhy P."/>
            <person name="Veyrier F.J."/>
            <person name="Picardeau M."/>
        </authorList>
    </citation>
    <scope>NUCLEOTIDE SEQUENCE [LARGE SCALE GENOMIC DNA]</scope>
    <source>
        <strain evidence="1 3">201800280</strain>
        <strain evidence="4">201800281</strain>
    </source>
</reference>
<evidence type="ECO:0000313" key="4">
    <source>
        <dbReference type="Proteomes" id="UP000297918"/>
    </source>
</evidence>
<proteinExistence type="predicted"/>
<dbReference type="AlphaFoldDB" id="A0A4R9IK96"/>
<dbReference type="Proteomes" id="UP000297394">
    <property type="component" value="Unassembled WGS sequence"/>
</dbReference>
<gene>
    <name evidence="1" type="ORF">EHQ23_18725</name>
    <name evidence="2" type="ORF">EHQ26_15575</name>
</gene>
<dbReference type="EMBL" id="RQFM01000027">
    <property type="protein sequence ID" value="TGK79627.1"/>
    <property type="molecule type" value="Genomic_DNA"/>
</dbReference>
<accession>A0A4R9IK96</accession>
<sequence>MIWFSFKKKKEKLRISDEAKKRILEESNRFGKPQILLIEIKRNQEGLGAVFVGFSEKELSETGDVRWVRKDDEFLLSRGELQYESGNFFFYPNVDLEWKKTSHTNIHKLVANYEFSKEPIYLESENFLRLRPILYECFHREGVQSLFFKGKLCQLEIPDLTKEKEEIISEVLLTFLSSLYSSPWKE</sequence>
<evidence type="ECO:0000313" key="1">
    <source>
        <dbReference type="EMBL" id="TGK79627.1"/>
    </source>
</evidence>
<name>A0A4R9IK96_9LEPT</name>
<organism evidence="1 3">
    <name type="scientific">Leptospira bourretii</name>
    <dbReference type="NCBI Taxonomy" id="2484962"/>
    <lineage>
        <taxon>Bacteria</taxon>
        <taxon>Pseudomonadati</taxon>
        <taxon>Spirochaetota</taxon>
        <taxon>Spirochaetia</taxon>
        <taxon>Leptospirales</taxon>
        <taxon>Leptospiraceae</taxon>
        <taxon>Leptospira</taxon>
    </lineage>
</organism>
<dbReference type="EMBL" id="RQFL01000026">
    <property type="protein sequence ID" value="TGK89837.1"/>
    <property type="molecule type" value="Genomic_DNA"/>
</dbReference>
<keyword evidence="4" id="KW-1185">Reference proteome</keyword>